<dbReference type="InterPro" id="IPR006143">
    <property type="entry name" value="RND_pump_MFP"/>
</dbReference>
<evidence type="ECO:0000259" key="6">
    <source>
        <dbReference type="Pfam" id="PF25967"/>
    </source>
</evidence>
<accession>A0A0G0WGC3</accession>
<name>A0A0G0WGC3_9BACT</name>
<comment type="subcellular location">
    <subcellularLocation>
        <location evidence="1">Cell envelope</location>
    </subcellularLocation>
</comment>
<dbReference type="Gene3D" id="2.40.50.100">
    <property type="match status" value="1"/>
</dbReference>
<evidence type="ECO:0000313" key="8">
    <source>
        <dbReference type="Proteomes" id="UP000034753"/>
    </source>
</evidence>
<dbReference type="EMBL" id="LCBN01000059">
    <property type="protein sequence ID" value="KKS12009.1"/>
    <property type="molecule type" value="Genomic_DNA"/>
</dbReference>
<dbReference type="NCBIfam" id="TIGR01730">
    <property type="entry name" value="RND_mfp"/>
    <property type="match status" value="1"/>
</dbReference>
<feature type="coiled-coil region" evidence="4">
    <location>
        <begin position="102"/>
        <end position="129"/>
    </location>
</feature>
<gene>
    <name evidence="7" type="ORF">UU67_C0059G0007</name>
</gene>
<evidence type="ECO:0000256" key="2">
    <source>
        <dbReference type="ARBA" id="ARBA00009477"/>
    </source>
</evidence>
<dbReference type="Gene3D" id="2.40.30.170">
    <property type="match status" value="1"/>
</dbReference>
<dbReference type="GO" id="GO:0022857">
    <property type="term" value="F:transmembrane transporter activity"/>
    <property type="evidence" value="ECO:0007669"/>
    <property type="project" value="InterPro"/>
</dbReference>
<comment type="similarity">
    <text evidence="2">Belongs to the membrane fusion protein (MFP) (TC 8.A.1) family.</text>
</comment>
<feature type="domain" description="Multidrug resistance protein MdtA-like C-terminal permuted SH3" evidence="6">
    <location>
        <begin position="286"/>
        <end position="342"/>
    </location>
</feature>
<dbReference type="Gene3D" id="2.40.420.20">
    <property type="match status" value="1"/>
</dbReference>
<evidence type="ECO:0000259" key="5">
    <source>
        <dbReference type="Pfam" id="PF25917"/>
    </source>
</evidence>
<dbReference type="SUPFAM" id="SSF111369">
    <property type="entry name" value="HlyD-like secretion proteins"/>
    <property type="match status" value="1"/>
</dbReference>
<proteinExistence type="inferred from homology"/>
<evidence type="ECO:0000313" key="7">
    <source>
        <dbReference type="EMBL" id="KKS12009.1"/>
    </source>
</evidence>
<protein>
    <submittedName>
        <fullName evidence="7">Efflux transporter, RND family, MFP subunit</fullName>
    </submittedName>
</protein>
<dbReference type="Proteomes" id="UP000034753">
    <property type="component" value="Unassembled WGS sequence"/>
</dbReference>
<organism evidence="7 8">
    <name type="scientific">Candidatus Daviesbacteria bacterium GW2011_GWB1_41_5</name>
    <dbReference type="NCBI Taxonomy" id="1618429"/>
    <lineage>
        <taxon>Bacteria</taxon>
        <taxon>Candidatus Daviesiibacteriota</taxon>
    </lineage>
</organism>
<dbReference type="PANTHER" id="PTHR32347">
    <property type="entry name" value="EFFLUX SYSTEM COMPONENT YKNX-RELATED"/>
    <property type="match status" value="1"/>
</dbReference>
<evidence type="ECO:0000256" key="4">
    <source>
        <dbReference type="SAM" id="Coils"/>
    </source>
</evidence>
<dbReference type="AlphaFoldDB" id="A0A0G0WGC3"/>
<dbReference type="Pfam" id="PF25967">
    <property type="entry name" value="RND-MFP_C"/>
    <property type="match status" value="1"/>
</dbReference>
<dbReference type="InterPro" id="IPR058627">
    <property type="entry name" value="MdtA-like_C"/>
</dbReference>
<comment type="caution">
    <text evidence="7">The sequence shown here is derived from an EMBL/GenBank/DDBJ whole genome shotgun (WGS) entry which is preliminary data.</text>
</comment>
<sequence length="356" mass="39002">MKFLKNIFKKIPKRFKNKKTLAAVVTLLLVAFFGLRGGANEDLIKTAKVEKGTIKSEVFATGKIESESQSSLNFAVSGRVVFVSVKEGDYVKKGQVIASLDREKFEIALRQAQQDVVAADAKLEKVYDDLPDNRIESFQDKINRTAAEAVKNQAFDAVKLAERNLKDATLTSPIGGTIIELNVKHGEEILATETAAKVADTASIHFISEIDETDIGSISEGQNALIHLDAYPDGEINSKVQKISSFGTTTETQATVFEVELALPPDDKFIIGMNGDIQITTEEKENVLSIPVEALVMENSIWVSENGQYIEKEVEVGIQNDSQAEIIGGIEDGEAVVIEGFDEIGKKNLIQKLLRK</sequence>
<reference evidence="7 8" key="1">
    <citation type="journal article" date="2015" name="Nature">
        <title>rRNA introns, odd ribosomes, and small enigmatic genomes across a large radiation of phyla.</title>
        <authorList>
            <person name="Brown C.T."/>
            <person name="Hug L.A."/>
            <person name="Thomas B.C."/>
            <person name="Sharon I."/>
            <person name="Castelle C.J."/>
            <person name="Singh A."/>
            <person name="Wilkins M.J."/>
            <person name="Williams K.H."/>
            <person name="Banfield J.F."/>
        </authorList>
    </citation>
    <scope>NUCLEOTIDE SEQUENCE [LARGE SCALE GENOMIC DNA]</scope>
</reference>
<dbReference type="Pfam" id="PF25917">
    <property type="entry name" value="BSH_RND"/>
    <property type="match status" value="1"/>
</dbReference>
<evidence type="ECO:0000256" key="3">
    <source>
        <dbReference type="ARBA" id="ARBA00023054"/>
    </source>
</evidence>
<feature type="domain" description="Multidrug resistance protein MdtA-like barrel-sandwich hybrid" evidence="5">
    <location>
        <begin position="75"/>
        <end position="199"/>
    </location>
</feature>
<evidence type="ECO:0000256" key="1">
    <source>
        <dbReference type="ARBA" id="ARBA00004196"/>
    </source>
</evidence>
<dbReference type="InterPro" id="IPR058625">
    <property type="entry name" value="MdtA-like_BSH"/>
</dbReference>
<dbReference type="GO" id="GO:0030313">
    <property type="term" value="C:cell envelope"/>
    <property type="evidence" value="ECO:0007669"/>
    <property type="project" value="UniProtKB-SubCell"/>
</dbReference>
<keyword evidence="3 4" id="KW-0175">Coiled coil</keyword>
<dbReference type="InterPro" id="IPR050465">
    <property type="entry name" value="UPF0194_transport"/>
</dbReference>
<dbReference type="GO" id="GO:0016020">
    <property type="term" value="C:membrane"/>
    <property type="evidence" value="ECO:0007669"/>
    <property type="project" value="InterPro"/>
</dbReference>